<dbReference type="SUPFAM" id="SSF111369">
    <property type="entry name" value="HlyD-like secretion proteins"/>
    <property type="match status" value="2"/>
</dbReference>
<organism evidence="6 7">
    <name type="scientific">Acetivibrio clariflavus (strain DSM 19732 / NBRC 101661 / EBR45)</name>
    <name type="common">Clostridium clariflavum</name>
    <dbReference type="NCBI Taxonomy" id="720554"/>
    <lineage>
        <taxon>Bacteria</taxon>
        <taxon>Bacillati</taxon>
        <taxon>Bacillota</taxon>
        <taxon>Clostridia</taxon>
        <taxon>Eubacteriales</taxon>
        <taxon>Oscillospiraceae</taxon>
        <taxon>Acetivibrio</taxon>
    </lineage>
</organism>
<feature type="coiled-coil region" evidence="3">
    <location>
        <begin position="84"/>
        <end position="259"/>
    </location>
</feature>
<feature type="domain" description="CusB-like beta-barrel" evidence="5">
    <location>
        <begin position="300"/>
        <end position="373"/>
    </location>
</feature>
<reference evidence="7" key="1">
    <citation type="submission" date="2011-12" db="EMBL/GenBank/DDBJ databases">
        <title>Complete sequence of Clostridium clariflavum DSM 19732.</title>
        <authorList>
            <consortium name="US DOE Joint Genome Institute"/>
            <person name="Lucas S."/>
            <person name="Han J."/>
            <person name="Lapidus A."/>
            <person name="Cheng J.-F."/>
            <person name="Goodwin L."/>
            <person name="Pitluck S."/>
            <person name="Peters L."/>
            <person name="Teshima H."/>
            <person name="Detter J.C."/>
            <person name="Han C."/>
            <person name="Tapia R."/>
            <person name="Land M."/>
            <person name="Hauser L."/>
            <person name="Kyrpides N."/>
            <person name="Ivanova N."/>
            <person name="Pagani I."/>
            <person name="Kitzmiller T."/>
            <person name="Lynd L."/>
            <person name="Izquierdo J."/>
            <person name="Woyke T."/>
        </authorList>
    </citation>
    <scope>NUCLEOTIDE SEQUENCE [LARGE SCALE GENOMIC DNA]</scope>
    <source>
        <strain evidence="7">DSM 19732 / NBRC 101661 / EBR45</strain>
    </source>
</reference>
<proteinExistence type="predicted"/>
<dbReference type="HOGENOM" id="CLU_058181_0_0_9"/>
<comment type="subcellular location">
    <subcellularLocation>
        <location evidence="1">Cell envelope</location>
    </subcellularLocation>
</comment>
<dbReference type="Gene3D" id="2.40.30.170">
    <property type="match status" value="1"/>
</dbReference>
<dbReference type="GO" id="GO:0030313">
    <property type="term" value="C:cell envelope"/>
    <property type="evidence" value="ECO:0007669"/>
    <property type="project" value="UniProtKB-SubCell"/>
</dbReference>
<protein>
    <submittedName>
        <fullName evidence="6">Multidrug resistance efflux pump</fullName>
    </submittedName>
</protein>
<feature type="chain" id="PRO_5003511663" evidence="4">
    <location>
        <begin position="23"/>
        <end position="376"/>
    </location>
</feature>
<evidence type="ECO:0000256" key="2">
    <source>
        <dbReference type="ARBA" id="ARBA00023054"/>
    </source>
</evidence>
<keyword evidence="2 3" id="KW-0175">Coiled coil</keyword>
<evidence type="ECO:0000256" key="4">
    <source>
        <dbReference type="SAM" id="SignalP"/>
    </source>
</evidence>
<gene>
    <name evidence="6" type="ordered locus">Clocl_2654</name>
</gene>
<sequence length="376" mass="42802" precursor="true">MRKIMGLILIASLLFISGCSEKKENSTVSSGDVVERPVTVDTFGIVKAKDVKDIYLDFPAFVEDIPVKDGQKVNKGDVLLVMNYDEFKSQMNSTEAEINSLKLEIENNQLEMKNSQLILEKLKKDLKELQDYLKNNNHPDLKLLMSDLENARKAYDDSLKDLKTQQELFKAGTVSKEQLEMYERNAEKSRKSVNDIETALEKTKYNLQKEIENLELTINQNSVKMDGYENAKATCQDKIKSLESKIELMKRKIDKSYIKDNTIISDIEKAIVYDINYVKGENINTTKKVLSIVDLDSVIVEADVPEEFIKDVKIDSKVKIVPQADKSKEYSGKVTYISNIAKEKNGETTILVEINIDDNDGFLKPNFNVNLEISID</sequence>
<dbReference type="Proteomes" id="UP000005435">
    <property type="component" value="Chromosome"/>
</dbReference>
<accession>G8M1K5</accession>
<dbReference type="Gene3D" id="1.10.287.470">
    <property type="entry name" value="Helix hairpin bin"/>
    <property type="match status" value="2"/>
</dbReference>
<dbReference type="RefSeq" id="WP_014255779.1">
    <property type="nucleotide sequence ID" value="NC_016627.1"/>
</dbReference>
<dbReference type="InterPro" id="IPR050465">
    <property type="entry name" value="UPF0194_transport"/>
</dbReference>
<dbReference type="PROSITE" id="PS51257">
    <property type="entry name" value="PROKAR_LIPOPROTEIN"/>
    <property type="match status" value="1"/>
</dbReference>
<keyword evidence="4" id="KW-0732">Signal</keyword>
<evidence type="ECO:0000313" key="6">
    <source>
        <dbReference type="EMBL" id="AEV69220.1"/>
    </source>
</evidence>
<dbReference type="Gene3D" id="2.40.50.100">
    <property type="match status" value="1"/>
</dbReference>
<evidence type="ECO:0000256" key="3">
    <source>
        <dbReference type="SAM" id="Coils"/>
    </source>
</evidence>
<dbReference type="OrthoDB" id="1792698at2"/>
<dbReference type="Pfam" id="PF25954">
    <property type="entry name" value="Beta-barrel_RND_2"/>
    <property type="match status" value="1"/>
</dbReference>
<dbReference type="EMBL" id="CP003065">
    <property type="protein sequence ID" value="AEV69220.1"/>
    <property type="molecule type" value="Genomic_DNA"/>
</dbReference>
<dbReference type="InterPro" id="IPR058792">
    <property type="entry name" value="Beta-barrel_RND_2"/>
</dbReference>
<dbReference type="KEGG" id="ccl:Clocl_2654"/>
<dbReference type="eggNOG" id="COG1566">
    <property type="taxonomic scope" value="Bacteria"/>
</dbReference>
<dbReference type="PANTHER" id="PTHR32347">
    <property type="entry name" value="EFFLUX SYSTEM COMPONENT YKNX-RELATED"/>
    <property type="match status" value="1"/>
</dbReference>
<evidence type="ECO:0000313" key="7">
    <source>
        <dbReference type="Proteomes" id="UP000005435"/>
    </source>
</evidence>
<dbReference type="AlphaFoldDB" id="G8M1K5"/>
<evidence type="ECO:0000256" key="1">
    <source>
        <dbReference type="ARBA" id="ARBA00004196"/>
    </source>
</evidence>
<name>G8M1K5_ACECE</name>
<reference evidence="6 7" key="2">
    <citation type="journal article" date="2012" name="Stand. Genomic Sci.">
        <title>Complete Genome Sequence of Clostridium clariflavum DSM 19732.</title>
        <authorList>
            <person name="Izquierdo J.A."/>
            <person name="Goodwin L."/>
            <person name="Davenport K.W."/>
            <person name="Teshima H."/>
            <person name="Bruce D."/>
            <person name="Detter C."/>
            <person name="Tapia R."/>
            <person name="Han S."/>
            <person name="Land M."/>
            <person name="Hauser L."/>
            <person name="Jeffries C.D."/>
            <person name="Han J."/>
            <person name="Pitluck S."/>
            <person name="Nolan M."/>
            <person name="Chen A."/>
            <person name="Huntemann M."/>
            <person name="Mavromatis K."/>
            <person name="Mikhailova N."/>
            <person name="Liolios K."/>
            <person name="Woyke T."/>
            <person name="Lynd L.R."/>
        </authorList>
    </citation>
    <scope>NUCLEOTIDE SEQUENCE [LARGE SCALE GENOMIC DNA]</scope>
    <source>
        <strain evidence="7">DSM 19732 / NBRC 101661 / EBR45</strain>
    </source>
</reference>
<keyword evidence="7" id="KW-1185">Reference proteome</keyword>
<dbReference type="STRING" id="720554.Clocl_2654"/>
<feature type="signal peptide" evidence="4">
    <location>
        <begin position="1"/>
        <end position="22"/>
    </location>
</feature>
<dbReference type="PANTHER" id="PTHR32347:SF14">
    <property type="entry name" value="EFFLUX SYSTEM COMPONENT YKNX-RELATED"/>
    <property type="match status" value="1"/>
</dbReference>
<evidence type="ECO:0000259" key="5">
    <source>
        <dbReference type="Pfam" id="PF25954"/>
    </source>
</evidence>